<dbReference type="EMBL" id="JARBJD010000142">
    <property type="protein sequence ID" value="KAK2950133.1"/>
    <property type="molecule type" value="Genomic_DNA"/>
</dbReference>
<accession>A0ABQ9XFP6</accession>
<protein>
    <submittedName>
        <fullName evidence="2">Uncharacterized protein</fullName>
    </submittedName>
</protein>
<evidence type="ECO:0000256" key="1">
    <source>
        <dbReference type="SAM" id="MobiDB-lite"/>
    </source>
</evidence>
<comment type="caution">
    <text evidence="2">The sequence shown here is derived from an EMBL/GenBank/DDBJ whole genome shotgun (WGS) entry which is preliminary data.</text>
</comment>
<evidence type="ECO:0000313" key="2">
    <source>
        <dbReference type="EMBL" id="KAK2950133.1"/>
    </source>
</evidence>
<proteinExistence type="predicted"/>
<feature type="region of interest" description="Disordered" evidence="1">
    <location>
        <begin position="1"/>
        <end position="26"/>
    </location>
</feature>
<feature type="compositionally biased region" description="Polar residues" evidence="1">
    <location>
        <begin position="10"/>
        <end position="26"/>
    </location>
</feature>
<evidence type="ECO:0000313" key="3">
    <source>
        <dbReference type="Proteomes" id="UP001281761"/>
    </source>
</evidence>
<organism evidence="2 3">
    <name type="scientific">Blattamonas nauphoetae</name>
    <dbReference type="NCBI Taxonomy" id="2049346"/>
    <lineage>
        <taxon>Eukaryota</taxon>
        <taxon>Metamonada</taxon>
        <taxon>Preaxostyla</taxon>
        <taxon>Oxymonadida</taxon>
        <taxon>Blattamonas</taxon>
    </lineage>
</organism>
<gene>
    <name evidence="2" type="ORF">BLNAU_14935</name>
</gene>
<sequence>MTEVHKKIDTSSSQARTHLSSPQQPLSIDSSPFLNWNEKGLKSESEKAVVFQSLVATAKLQPELDISLKAKAVKFLKSVDPNDEDSADAFLNNFGRTPDESSTNFIQSVVVLISSHNQAITTAAMEMFHSLFASCSAKVGLTLVKADLIPQLIITLNPQSLSLIEAEDIHINITKIIRHSLWLSTPDGFTQLGIEDDTEQQAVHETVLTQVVTPSEMYIWHLCVNRYSIINGEQSEEFMDLLARLLRICPSYQPTMDFVMNMPVFLTIPSCLTFFEAERSTWYFLCDTVNAQRGWNKTGGNMRRLGKKLHQLLRMEGFEDVTETKLRNDKDRIFGINIVFRSIQWNNMQGMNLSKQE</sequence>
<reference evidence="2 3" key="1">
    <citation type="journal article" date="2022" name="bioRxiv">
        <title>Genomics of Preaxostyla Flagellates Illuminates Evolutionary Transitions and the Path Towards Mitochondrial Loss.</title>
        <authorList>
            <person name="Novak L.V.F."/>
            <person name="Treitli S.C."/>
            <person name="Pyrih J."/>
            <person name="Halakuc P."/>
            <person name="Pipaliya S.V."/>
            <person name="Vacek V."/>
            <person name="Brzon O."/>
            <person name="Soukal P."/>
            <person name="Eme L."/>
            <person name="Dacks J.B."/>
            <person name="Karnkowska A."/>
            <person name="Elias M."/>
            <person name="Hampl V."/>
        </authorList>
    </citation>
    <scope>NUCLEOTIDE SEQUENCE [LARGE SCALE GENOMIC DNA]</scope>
    <source>
        <strain evidence="2">NAU3</strain>
        <tissue evidence="2">Gut</tissue>
    </source>
</reference>
<name>A0ABQ9XFP6_9EUKA</name>
<dbReference type="Proteomes" id="UP001281761">
    <property type="component" value="Unassembled WGS sequence"/>
</dbReference>
<keyword evidence="3" id="KW-1185">Reference proteome</keyword>